<dbReference type="SUPFAM" id="SSF56112">
    <property type="entry name" value="Protein kinase-like (PK-like)"/>
    <property type="match status" value="1"/>
</dbReference>
<dbReference type="InterPro" id="IPR050660">
    <property type="entry name" value="NEK_Ser/Thr_kinase"/>
</dbReference>
<dbReference type="EMBL" id="JARBJD010000197">
    <property type="protein sequence ID" value="KAK2947557.1"/>
    <property type="molecule type" value="Genomic_DNA"/>
</dbReference>
<name>A0ABQ9X770_9EUKA</name>
<dbReference type="PANTHER" id="PTHR43671">
    <property type="entry name" value="SERINE/THREONINE-PROTEIN KINASE NEK"/>
    <property type="match status" value="1"/>
</dbReference>
<keyword evidence="3" id="KW-0547">Nucleotide-binding</keyword>
<feature type="domain" description="Protein kinase" evidence="6">
    <location>
        <begin position="1"/>
        <end position="246"/>
    </location>
</feature>
<keyword evidence="2" id="KW-0808">Transferase</keyword>
<evidence type="ECO:0000256" key="2">
    <source>
        <dbReference type="ARBA" id="ARBA00022679"/>
    </source>
</evidence>
<accession>A0ABQ9X770</accession>
<protein>
    <recommendedName>
        <fullName evidence="1">non-specific serine/threonine protein kinase</fullName>
        <ecNumber evidence="1">2.7.11.1</ecNumber>
    </recommendedName>
</protein>
<dbReference type="Gene3D" id="1.10.510.10">
    <property type="entry name" value="Transferase(Phosphotransferase) domain 1"/>
    <property type="match status" value="1"/>
</dbReference>
<evidence type="ECO:0000313" key="7">
    <source>
        <dbReference type="EMBL" id="KAK2947557.1"/>
    </source>
</evidence>
<dbReference type="SMART" id="SM00220">
    <property type="entry name" value="S_TKc"/>
    <property type="match status" value="1"/>
</dbReference>
<evidence type="ECO:0000313" key="8">
    <source>
        <dbReference type="Proteomes" id="UP001281761"/>
    </source>
</evidence>
<keyword evidence="4 7" id="KW-0418">Kinase</keyword>
<keyword evidence="5" id="KW-0067">ATP-binding</keyword>
<dbReference type="PROSITE" id="PS50011">
    <property type="entry name" value="PROTEIN_KINASE_DOM"/>
    <property type="match status" value="1"/>
</dbReference>
<reference evidence="7 8" key="1">
    <citation type="journal article" date="2022" name="bioRxiv">
        <title>Genomics of Preaxostyla Flagellates Illuminates Evolutionary Transitions and the Path Towards Mitochondrial Loss.</title>
        <authorList>
            <person name="Novak L.V.F."/>
            <person name="Treitli S.C."/>
            <person name="Pyrih J."/>
            <person name="Halakuc P."/>
            <person name="Pipaliya S.V."/>
            <person name="Vacek V."/>
            <person name="Brzon O."/>
            <person name="Soukal P."/>
            <person name="Eme L."/>
            <person name="Dacks J.B."/>
            <person name="Karnkowska A."/>
            <person name="Elias M."/>
            <person name="Hampl V."/>
        </authorList>
    </citation>
    <scope>NUCLEOTIDE SEQUENCE [LARGE SCALE GENOMIC DNA]</scope>
    <source>
        <strain evidence="7">NAU3</strain>
        <tissue evidence="7">Gut</tissue>
    </source>
</reference>
<dbReference type="InterPro" id="IPR000719">
    <property type="entry name" value="Prot_kinase_dom"/>
</dbReference>
<evidence type="ECO:0000256" key="4">
    <source>
        <dbReference type="ARBA" id="ARBA00022777"/>
    </source>
</evidence>
<dbReference type="GO" id="GO:0016301">
    <property type="term" value="F:kinase activity"/>
    <property type="evidence" value="ECO:0007669"/>
    <property type="project" value="UniProtKB-KW"/>
</dbReference>
<sequence length="325" mass="37272">MQGTKLREPTALSSISSPFVCSYVDAKMEGEDMFIVLEYIDAHPLSVTISTLAKYRNSVDLSHQMLGFVDEYYIWYFLADCLLGLYSIHASNFLHRDIKPSNIMNIQSIDGRHLPCICDLGLCRKRTDVVLSYNIGSPGYASPEMIDPKKEGYDIRLDVFSLGVTILEFMILRNPVKAYQDPTLHGDSVEPFIELFPDDLIMRDVAKQQDVEVYSDELLQIVAWMMSKNQSHRPSVEQLLRTPPIIDYAKKTIEWYLEQTSLMDDELTLKRRQSMVEIQNLLNEAEICGEIEINRVFRWEDKILLQLDPNVAPPSIDPGNVYGYS</sequence>
<proteinExistence type="predicted"/>
<gene>
    <name evidence="7" type="ORF">BLNAU_17524</name>
</gene>
<dbReference type="Proteomes" id="UP001281761">
    <property type="component" value="Unassembled WGS sequence"/>
</dbReference>
<dbReference type="InterPro" id="IPR011009">
    <property type="entry name" value="Kinase-like_dom_sf"/>
</dbReference>
<evidence type="ECO:0000256" key="3">
    <source>
        <dbReference type="ARBA" id="ARBA00022741"/>
    </source>
</evidence>
<dbReference type="Pfam" id="PF00069">
    <property type="entry name" value="Pkinase"/>
    <property type="match status" value="1"/>
</dbReference>
<evidence type="ECO:0000256" key="1">
    <source>
        <dbReference type="ARBA" id="ARBA00012513"/>
    </source>
</evidence>
<keyword evidence="8" id="KW-1185">Reference proteome</keyword>
<dbReference type="EC" id="2.7.11.1" evidence="1"/>
<comment type="caution">
    <text evidence="7">The sequence shown here is derived from an EMBL/GenBank/DDBJ whole genome shotgun (WGS) entry which is preliminary data.</text>
</comment>
<evidence type="ECO:0000256" key="5">
    <source>
        <dbReference type="ARBA" id="ARBA00022840"/>
    </source>
</evidence>
<organism evidence="7 8">
    <name type="scientific">Blattamonas nauphoetae</name>
    <dbReference type="NCBI Taxonomy" id="2049346"/>
    <lineage>
        <taxon>Eukaryota</taxon>
        <taxon>Metamonada</taxon>
        <taxon>Preaxostyla</taxon>
        <taxon>Oxymonadida</taxon>
        <taxon>Blattamonas</taxon>
    </lineage>
</organism>
<dbReference type="PANTHER" id="PTHR43671:SF13">
    <property type="entry name" value="SERINE_THREONINE-PROTEIN KINASE NEK2"/>
    <property type="match status" value="1"/>
</dbReference>
<evidence type="ECO:0000259" key="6">
    <source>
        <dbReference type="PROSITE" id="PS50011"/>
    </source>
</evidence>